<dbReference type="EC" id="4.2.99.18" evidence="15"/>
<dbReference type="GO" id="GO:0034039">
    <property type="term" value="F:8-oxo-7,8-dihydroguanine DNA N-glycosylase activity"/>
    <property type="evidence" value="ECO:0007669"/>
    <property type="project" value="TreeGrafter"/>
</dbReference>
<name>A0A1Y0L0F0_9MOLU</name>
<keyword evidence="9 15" id="KW-0238">DNA-binding</keyword>
<feature type="domain" description="Formamidopyrimidine-DNA glycosylase catalytic" evidence="17">
    <location>
        <begin position="2"/>
        <end position="116"/>
    </location>
</feature>
<dbReference type="InterPro" id="IPR012319">
    <property type="entry name" value="FPG_cat"/>
</dbReference>
<evidence type="ECO:0000256" key="4">
    <source>
        <dbReference type="ARBA" id="ARBA00022723"/>
    </source>
</evidence>
<evidence type="ECO:0000256" key="5">
    <source>
        <dbReference type="ARBA" id="ARBA00022763"/>
    </source>
</evidence>
<dbReference type="InterPro" id="IPR015887">
    <property type="entry name" value="DNA_glyclase_Znf_dom_DNA_BS"/>
</dbReference>
<dbReference type="InterPro" id="IPR035937">
    <property type="entry name" value="FPG_N"/>
</dbReference>
<dbReference type="OrthoDB" id="9800855at2"/>
<evidence type="ECO:0000256" key="13">
    <source>
        <dbReference type="ARBA" id="ARBA00023295"/>
    </source>
</evidence>
<keyword evidence="4 15" id="KW-0479">Metal-binding</keyword>
<evidence type="ECO:0000256" key="2">
    <source>
        <dbReference type="ARBA" id="ARBA00009409"/>
    </source>
</evidence>
<dbReference type="PROSITE" id="PS51068">
    <property type="entry name" value="FPG_CAT"/>
    <property type="match status" value="1"/>
</dbReference>
<keyword evidence="19" id="KW-1185">Reference proteome</keyword>
<dbReference type="PROSITE" id="PS01242">
    <property type="entry name" value="ZF_FPG_1"/>
    <property type="match status" value="1"/>
</dbReference>
<feature type="binding site" evidence="15">
    <location>
        <position position="94"/>
    </location>
    <ligand>
        <name>DNA</name>
        <dbReference type="ChEBI" id="CHEBI:16991"/>
    </ligand>
</feature>
<organism evidence="18 19">
    <name type="scientific">Spiroplasma clarkii</name>
    <dbReference type="NCBI Taxonomy" id="2139"/>
    <lineage>
        <taxon>Bacteria</taxon>
        <taxon>Bacillati</taxon>
        <taxon>Mycoplasmatota</taxon>
        <taxon>Mollicutes</taxon>
        <taxon>Entomoplasmatales</taxon>
        <taxon>Spiroplasmataceae</taxon>
        <taxon>Spiroplasma</taxon>
    </lineage>
</organism>
<dbReference type="PROSITE" id="PS51066">
    <property type="entry name" value="ZF_FPG_2"/>
    <property type="match status" value="1"/>
</dbReference>
<keyword evidence="13 15" id="KW-0326">Glycosidase</keyword>
<evidence type="ECO:0000256" key="14">
    <source>
        <dbReference type="ARBA" id="ARBA00044632"/>
    </source>
</evidence>
<comment type="catalytic activity">
    <reaction evidence="14 15">
        <text>2'-deoxyribonucleotide-(2'-deoxyribose 5'-phosphate)-2'-deoxyribonucleotide-DNA = a 3'-end 2'-deoxyribonucleotide-(2,3-dehydro-2,3-deoxyribose 5'-phosphate)-DNA + a 5'-end 5'-phospho-2'-deoxyribonucleoside-DNA + H(+)</text>
        <dbReference type="Rhea" id="RHEA:66592"/>
        <dbReference type="Rhea" id="RHEA-COMP:13180"/>
        <dbReference type="Rhea" id="RHEA-COMP:16897"/>
        <dbReference type="Rhea" id="RHEA-COMP:17067"/>
        <dbReference type="ChEBI" id="CHEBI:15378"/>
        <dbReference type="ChEBI" id="CHEBI:136412"/>
        <dbReference type="ChEBI" id="CHEBI:157695"/>
        <dbReference type="ChEBI" id="CHEBI:167181"/>
        <dbReference type="EC" id="4.2.99.18"/>
    </reaction>
</comment>
<comment type="cofactor">
    <cofactor evidence="15">
        <name>Zn(2+)</name>
        <dbReference type="ChEBI" id="CHEBI:29105"/>
    </cofactor>
    <text evidence="15">Binds 1 zinc ion per subunit.</text>
</comment>
<dbReference type="InterPro" id="IPR020629">
    <property type="entry name" value="FPG_Glyclase"/>
</dbReference>
<dbReference type="NCBIfam" id="TIGR00577">
    <property type="entry name" value="fpg"/>
    <property type="match status" value="1"/>
</dbReference>
<dbReference type="GO" id="GO:0003690">
    <property type="term" value="F:double-stranded DNA binding"/>
    <property type="evidence" value="ECO:0007669"/>
    <property type="project" value="UniProtKB-ARBA"/>
</dbReference>
<dbReference type="InterPro" id="IPR015886">
    <property type="entry name" value="H2TH_FPG"/>
</dbReference>
<evidence type="ECO:0000313" key="18">
    <source>
        <dbReference type="EMBL" id="ATX70627.1"/>
    </source>
</evidence>
<dbReference type="KEGG" id="scla:SCLARK_00484"/>
<dbReference type="SUPFAM" id="SSF57716">
    <property type="entry name" value="Glucocorticoid receptor-like (DNA-binding domain)"/>
    <property type="match status" value="1"/>
</dbReference>
<dbReference type="PANTHER" id="PTHR22993">
    <property type="entry name" value="FORMAMIDOPYRIMIDINE-DNA GLYCOSYLASE"/>
    <property type="match status" value="1"/>
</dbReference>
<dbReference type="NCBIfam" id="NF002211">
    <property type="entry name" value="PRK01103.1"/>
    <property type="match status" value="1"/>
</dbReference>
<keyword evidence="6 15" id="KW-0863">Zinc-finger</keyword>
<evidence type="ECO:0000256" key="1">
    <source>
        <dbReference type="ARBA" id="ARBA00001668"/>
    </source>
</evidence>
<comment type="similarity">
    <text evidence="2 15">Belongs to the FPG family.</text>
</comment>
<feature type="active site" description="Proton donor; for delta-elimination activity" evidence="15">
    <location>
        <position position="265"/>
    </location>
</feature>
<dbReference type="GO" id="GO:0008270">
    <property type="term" value="F:zinc ion binding"/>
    <property type="evidence" value="ECO:0007669"/>
    <property type="project" value="UniProtKB-UniRule"/>
</dbReference>
<dbReference type="Pfam" id="PF01149">
    <property type="entry name" value="Fapy_DNA_glyco"/>
    <property type="match status" value="1"/>
</dbReference>
<feature type="active site" description="Proton donor" evidence="15">
    <location>
        <position position="3"/>
    </location>
</feature>
<feature type="binding site" evidence="15">
    <location>
        <position position="113"/>
    </location>
    <ligand>
        <name>DNA</name>
        <dbReference type="ChEBI" id="CHEBI:16991"/>
    </ligand>
</feature>
<dbReference type="Gene3D" id="3.20.190.10">
    <property type="entry name" value="MutM-like, N-terminal"/>
    <property type="match status" value="1"/>
</dbReference>
<keyword evidence="5 15" id="KW-0227">DNA damage</keyword>
<dbReference type="PANTHER" id="PTHR22993:SF9">
    <property type="entry name" value="FORMAMIDOPYRIMIDINE-DNA GLYCOSYLASE"/>
    <property type="match status" value="1"/>
</dbReference>
<evidence type="ECO:0000256" key="3">
    <source>
        <dbReference type="ARBA" id="ARBA00011245"/>
    </source>
</evidence>
<evidence type="ECO:0000256" key="8">
    <source>
        <dbReference type="ARBA" id="ARBA00022833"/>
    </source>
</evidence>
<proteinExistence type="inferred from homology"/>
<dbReference type="SMART" id="SM00898">
    <property type="entry name" value="Fapy_DNA_glyco"/>
    <property type="match status" value="1"/>
</dbReference>
<dbReference type="CDD" id="cd08966">
    <property type="entry name" value="EcFpg-like_N"/>
    <property type="match status" value="1"/>
</dbReference>
<protein>
    <recommendedName>
        <fullName evidence="15">Formamidopyrimidine-DNA glycosylase</fullName>
        <shortName evidence="15">Fapy-DNA glycosylase</shortName>
        <ecNumber evidence="15">3.2.2.23</ecNumber>
    </recommendedName>
    <alternativeName>
        <fullName evidence="15">DNA-(apurinic or apyrimidinic site) lyase MutM</fullName>
        <shortName evidence="15">AP lyase MutM</shortName>
        <ecNumber evidence="15">4.2.99.18</ecNumber>
    </alternativeName>
</protein>
<dbReference type="Gene3D" id="1.10.8.50">
    <property type="match status" value="1"/>
</dbReference>
<dbReference type="Proteomes" id="UP000231179">
    <property type="component" value="Chromosome"/>
</dbReference>
<evidence type="ECO:0000256" key="10">
    <source>
        <dbReference type="ARBA" id="ARBA00023204"/>
    </source>
</evidence>
<feature type="active site" description="Proton donor; for beta-elimination activity" evidence="15">
    <location>
        <position position="60"/>
    </location>
</feature>
<dbReference type="GO" id="GO:0003684">
    <property type="term" value="F:damaged DNA binding"/>
    <property type="evidence" value="ECO:0007669"/>
    <property type="project" value="InterPro"/>
</dbReference>
<keyword evidence="10 15" id="KW-0234">DNA repair</keyword>
<feature type="active site" description="Schiff-base intermediate with DNA" evidence="15">
    <location>
        <position position="2"/>
    </location>
</feature>
<dbReference type="EMBL" id="CP024870">
    <property type="protein sequence ID" value="ATX70627.1"/>
    <property type="molecule type" value="Genomic_DNA"/>
</dbReference>
<accession>A0A1Y0L0F0</accession>
<keyword evidence="12 15" id="KW-0511">Multifunctional enzyme</keyword>
<evidence type="ECO:0000313" key="19">
    <source>
        <dbReference type="Proteomes" id="UP000231179"/>
    </source>
</evidence>
<evidence type="ECO:0000256" key="15">
    <source>
        <dbReference type="HAMAP-Rule" id="MF_00103"/>
    </source>
</evidence>
<dbReference type="InterPro" id="IPR010979">
    <property type="entry name" value="Ribosomal_uS13-like_H2TH"/>
</dbReference>
<comment type="function">
    <text evidence="15">Involved in base excision repair of DNA damaged by oxidation or by mutagenic agents. Acts as DNA glycosylase that recognizes and removes damaged bases. Has a preference for oxidized purines, such as 7,8-dihydro-8-oxoguanine (8-oxoG). Has AP (apurinic/apyrimidinic) lyase activity and introduces nicks in the DNA strand. Cleaves the DNA backbone by beta-delta elimination to generate a single-strand break at the site of the removed base with both 3'- and 5'-phosphates.</text>
</comment>
<dbReference type="SUPFAM" id="SSF46946">
    <property type="entry name" value="S13-like H2TH domain"/>
    <property type="match status" value="1"/>
</dbReference>
<comment type="caution">
    <text evidence="15">Lacks conserved residue(s) required for the propagation of feature annotation.</text>
</comment>
<dbReference type="Pfam" id="PF06827">
    <property type="entry name" value="zf-FPG_IleRS"/>
    <property type="match status" value="1"/>
</dbReference>
<keyword evidence="7 15" id="KW-0378">Hydrolase</keyword>
<comment type="catalytic activity">
    <reaction evidence="1 15">
        <text>Hydrolysis of DNA containing ring-opened 7-methylguanine residues, releasing 2,6-diamino-4-hydroxy-5-(N-methyl)formamidopyrimidine.</text>
        <dbReference type="EC" id="3.2.2.23"/>
    </reaction>
</comment>
<reference evidence="18 19" key="1">
    <citation type="submission" date="2017-11" db="EMBL/GenBank/DDBJ databases">
        <title>Complete genome sequence of Spiroplasma clarkii CN-5 (DSM 19994).</title>
        <authorList>
            <person name="Tsai Y.-M."/>
            <person name="Chang A."/>
            <person name="Lo W.-S."/>
            <person name="Kuo C.-H."/>
        </authorList>
    </citation>
    <scope>NUCLEOTIDE SEQUENCE [LARGE SCALE GENOMIC DNA]</scope>
    <source>
        <strain evidence="18 19">CN-5</strain>
    </source>
</reference>
<dbReference type="GO" id="GO:0006284">
    <property type="term" value="P:base-excision repair"/>
    <property type="evidence" value="ECO:0007669"/>
    <property type="project" value="InterPro"/>
</dbReference>
<evidence type="ECO:0000256" key="6">
    <source>
        <dbReference type="ARBA" id="ARBA00022771"/>
    </source>
</evidence>
<evidence type="ECO:0000256" key="9">
    <source>
        <dbReference type="ARBA" id="ARBA00023125"/>
    </source>
</evidence>
<keyword evidence="11 15" id="KW-0456">Lyase</keyword>
<evidence type="ECO:0000259" key="17">
    <source>
        <dbReference type="PROSITE" id="PS51068"/>
    </source>
</evidence>
<dbReference type="SMART" id="SM01232">
    <property type="entry name" value="H2TH"/>
    <property type="match status" value="1"/>
</dbReference>
<dbReference type="EC" id="3.2.2.23" evidence="15"/>
<evidence type="ECO:0000256" key="12">
    <source>
        <dbReference type="ARBA" id="ARBA00023268"/>
    </source>
</evidence>
<evidence type="ECO:0000256" key="7">
    <source>
        <dbReference type="ARBA" id="ARBA00022801"/>
    </source>
</evidence>
<feature type="domain" description="FPG-type" evidence="16">
    <location>
        <begin position="241"/>
        <end position="275"/>
    </location>
</feature>
<keyword evidence="8 15" id="KW-0862">Zinc</keyword>
<dbReference type="InterPro" id="IPR000214">
    <property type="entry name" value="Znf_DNA_glyclase/AP_lyase"/>
</dbReference>
<dbReference type="GO" id="GO:0140078">
    <property type="term" value="F:class I DNA-(apurinic or apyrimidinic site) endonuclease activity"/>
    <property type="evidence" value="ECO:0007669"/>
    <property type="project" value="UniProtKB-EC"/>
</dbReference>
<dbReference type="InterPro" id="IPR010663">
    <property type="entry name" value="Znf_FPG/IleRS"/>
</dbReference>
<evidence type="ECO:0000259" key="16">
    <source>
        <dbReference type="PROSITE" id="PS51066"/>
    </source>
</evidence>
<sequence length="275" mass="31391">MPELPEVETVVRILRTKILGEQILDVKVYLNKFIKGNIDIPEFRKDIVGRTIAGIERIGKNIIFELQDKVLISHLRMTGKWFVFNKANFFESPHHLAVFTLSHDKILAFHDVRKFGTFHYQDQETYKTIDPINKVALEPLDSKVNGEYLQAKMQKSARHIKTLLLDQTLVAGIGNIYADEILFASKINPLKLGNQLDLSEYTQIAQNATLILKKAIEYGGTTINSYQSEQGVDGRFQRELQVHTRAGQNCYLCGSKIVKIKVNGRGTYYCPKCQF</sequence>
<evidence type="ECO:0000256" key="11">
    <source>
        <dbReference type="ARBA" id="ARBA00023239"/>
    </source>
</evidence>
<dbReference type="AlphaFoldDB" id="A0A1Y0L0F0"/>
<gene>
    <name evidence="15 18" type="primary">mutM</name>
    <name evidence="15" type="synonym">fpg</name>
    <name evidence="18" type="ORF">SCLAR_v1c02970</name>
</gene>
<dbReference type="HAMAP" id="MF_00103">
    <property type="entry name" value="Fapy_DNA_glycosyl"/>
    <property type="match status" value="1"/>
</dbReference>
<dbReference type="RefSeq" id="WP_100254191.1">
    <property type="nucleotide sequence ID" value="NZ_CP015819.1"/>
</dbReference>
<dbReference type="FunFam" id="1.10.8.50:FF:000003">
    <property type="entry name" value="Formamidopyrimidine-DNA glycosylase"/>
    <property type="match status" value="1"/>
</dbReference>
<comment type="subunit">
    <text evidence="3 15">Monomer.</text>
</comment>
<dbReference type="Pfam" id="PF06831">
    <property type="entry name" value="H2TH"/>
    <property type="match status" value="1"/>
</dbReference>
<dbReference type="SUPFAM" id="SSF81624">
    <property type="entry name" value="N-terminal domain of MutM-like DNA repair proteins"/>
    <property type="match status" value="1"/>
</dbReference>